<organism evidence="2 3">
    <name type="scientific">Uabimicrobium amorphum</name>
    <dbReference type="NCBI Taxonomy" id="2596890"/>
    <lineage>
        <taxon>Bacteria</taxon>
        <taxon>Pseudomonadati</taxon>
        <taxon>Planctomycetota</taxon>
        <taxon>Candidatus Uabimicrobiia</taxon>
        <taxon>Candidatus Uabimicrobiales</taxon>
        <taxon>Candidatus Uabimicrobiaceae</taxon>
        <taxon>Candidatus Uabimicrobium</taxon>
    </lineage>
</organism>
<keyword evidence="3" id="KW-1185">Reference proteome</keyword>
<reference evidence="2 3" key="1">
    <citation type="submission" date="2019-08" db="EMBL/GenBank/DDBJ databases">
        <title>Complete genome sequence of Candidatus Uab amorphum.</title>
        <authorList>
            <person name="Shiratori T."/>
            <person name="Suzuki S."/>
            <person name="Kakizawa Y."/>
            <person name="Ishida K."/>
        </authorList>
    </citation>
    <scope>NUCLEOTIDE SEQUENCE [LARGE SCALE GENOMIC DNA]</scope>
    <source>
        <strain evidence="2 3">SRT547</strain>
    </source>
</reference>
<evidence type="ECO:0000256" key="1">
    <source>
        <dbReference type="SAM" id="MobiDB-lite"/>
    </source>
</evidence>
<dbReference type="RefSeq" id="WP_151967251.1">
    <property type="nucleotide sequence ID" value="NZ_AP019860.1"/>
</dbReference>
<sequence>MPLYEYYCEENEKTIEVRHGMSETVDTWKKLCDLASMELGETPGEAVVKRVISGGMSLPRRKVGEAKAPAVSGGHTGGCSCC</sequence>
<feature type="region of interest" description="Disordered" evidence="1">
    <location>
        <begin position="63"/>
        <end position="82"/>
    </location>
</feature>
<protein>
    <recommendedName>
        <fullName evidence="4">Zinc ribbon domain-containing protein</fullName>
    </recommendedName>
</protein>
<dbReference type="EMBL" id="AP019860">
    <property type="protein sequence ID" value="BBM83026.1"/>
    <property type="molecule type" value="Genomic_DNA"/>
</dbReference>
<accession>A0A5S9IKB1</accession>
<dbReference type="OrthoDB" id="5421165at2"/>
<gene>
    <name evidence="2" type="ORF">UABAM_01369</name>
</gene>
<evidence type="ECO:0000313" key="3">
    <source>
        <dbReference type="Proteomes" id="UP000326354"/>
    </source>
</evidence>
<dbReference type="KEGG" id="uam:UABAM_01369"/>
<evidence type="ECO:0008006" key="4">
    <source>
        <dbReference type="Google" id="ProtNLM"/>
    </source>
</evidence>
<name>A0A5S9IKB1_UABAM</name>
<dbReference type="AlphaFoldDB" id="A0A5S9IKB1"/>
<dbReference type="Proteomes" id="UP000326354">
    <property type="component" value="Chromosome"/>
</dbReference>
<proteinExistence type="predicted"/>
<evidence type="ECO:0000313" key="2">
    <source>
        <dbReference type="EMBL" id="BBM83026.1"/>
    </source>
</evidence>